<dbReference type="RefSeq" id="WP_172455214.1">
    <property type="nucleotide sequence ID" value="NZ_JANJZD010000021.1"/>
</dbReference>
<accession>A0A2K4ZLA8</accession>
<keyword evidence="1" id="KW-1133">Transmembrane helix</keyword>
<feature type="domain" description="Zinc-ribbon" evidence="2">
    <location>
        <begin position="2"/>
        <end position="24"/>
    </location>
</feature>
<organism evidence="3 4">
    <name type="scientific">Acetatifactor muris</name>
    <dbReference type="NCBI Taxonomy" id="879566"/>
    <lineage>
        <taxon>Bacteria</taxon>
        <taxon>Bacillati</taxon>
        <taxon>Bacillota</taxon>
        <taxon>Clostridia</taxon>
        <taxon>Lachnospirales</taxon>
        <taxon>Lachnospiraceae</taxon>
        <taxon>Acetatifactor</taxon>
    </lineage>
</organism>
<feature type="transmembrane region" description="Helical" evidence="1">
    <location>
        <begin position="105"/>
        <end position="135"/>
    </location>
</feature>
<dbReference type="Pfam" id="PF13240">
    <property type="entry name" value="Zn_Ribbon_1"/>
    <property type="match status" value="1"/>
</dbReference>
<proteinExistence type="predicted"/>
<dbReference type="EMBL" id="OFSM01000023">
    <property type="protein sequence ID" value="SOY31274.1"/>
    <property type="molecule type" value="Genomic_DNA"/>
</dbReference>
<keyword evidence="4" id="KW-1185">Reference proteome</keyword>
<dbReference type="Proteomes" id="UP000236311">
    <property type="component" value="Unassembled WGS sequence"/>
</dbReference>
<protein>
    <recommendedName>
        <fullName evidence="2">Zinc-ribbon domain-containing protein</fullName>
    </recommendedName>
</protein>
<evidence type="ECO:0000259" key="2">
    <source>
        <dbReference type="Pfam" id="PF13240"/>
    </source>
</evidence>
<name>A0A2K4ZLA8_9FIRM</name>
<keyword evidence="1" id="KW-0472">Membrane</keyword>
<reference evidence="3 4" key="1">
    <citation type="submission" date="2018-01" db="EMBL/GenBank/DDBJ databases">
        <authorList>
            <person name="Gaut B.S."/>
            <person name="Morton B.R."/>
            <person name="Clegg M.T."/>
            <person name="Duvall M.R."/>
        </authorList>
    </citation>
    <scope>NUCLEOTIDE SEQUENCE [LARGE SCALE GENOMIC DNA]</scope>
    <source>
        <strain evidence="3">GP69</strain>
    </source>
</reference>
<evidence type="ECO:0000313" key="3">
    <source>
        <dbReference type="EMBL" id="SOY31274.1"/>
    </source>
</evidence>
<evidence type="ECO:0000313" key="4">
    <source>
        <dbReference type="Proteomes" id="UP000236311"/>
    </source>
</evidence>
<sequence length="288" mass="31585">MYCHKCGAQIKEGSIFCHKCGAKVANGDIQPQDLKTTTGRTKQEEESVGKPVYESYAASVQVAMPTEGNVDYGTDFKAFVDNHVQQTTKFQSAEELLDSRVSQKFIWICFGIPAIVGFLAGGPLLALLFGLFFGYPAALLTDFMKGSRVKGSIKKISGKIDSDGLIQFLNGHLSYLSPYFHEWNYINYRGAGVQGAVTAHTLNSITASAAKVGTGFGRKQRCFVVIWIEPDGEISGSNGMKYYFSTAMKFPWPSKYICMVKTTPILQAVMEYYLKYSGIEGGNGNVLS</sequence>
<dbReference type="AlphaFoldDB" id="A0A2K4ZLA8"/>
<gene>
    <name evidence="3" type="ORF">AMURIS_04010</name>
</gene>
<dbReference type="InterPro" id="IPR026870">
    <property type="entry name" value="Zinc_ribbon_dom"/>
</dbReference>
<keyword evidence="1" id="KW-0812">Transmembrane</keyword>
<evidence type="ECO:0000256" key="1">
    <source>
        <dbReference type="SAM" id="Phobius"/>
    </source>
</evidence>